<reference evidence="1 2" key="1">
    <citation type="submission" date="2015-09" db="EMBL/GenBank/DDBJ databases">
        <title>Atta colombica WGS genome.</title>
        <authorList>
            <person name="Nygaard S."/>
            <person name="Hu H."/>
            <person name="Boomsma J."/>
            <person name="Zhang G."/>
        </authorList>
    </citation>
    <scope>NUCLEOTIDE SEQUENCE [LARGE SCALE GENOMIC DNA]</scope>
    <source>
        <strain evidence="1">Treedump-2</strain>
        <tissue evidence="1">Whole body</tissue>
    </source>
</reference>
<sequence>PPNSPDLNPLDYTNRLSARARPRAAPVAAAVDAAIEGRKCRVREREKKKVGARKYMVSRNI</sequence>
<gene>
    <name evidence="1" type="ORF">ALC53_12716</name>
</gene>
<accession>A0A195AXQ7</accession>
<dbReference type="AlphaFoldDB" id="A0A195AXQ7"/>
<dbReference type="EMBL" id="KQ976716">
    <property type="protein sequence ID" value="KYM76827.1"/>
    <property type="molecule type" value="Genomic_DNA"/>
</dbReference>
<organism evidence="1 2">
    <name type="scientific">Atta colombica</name>
    <dbReference type="NCBI Taxonomy" id="520822"/>
    <lineage>
        <taxon>Eukaryota</taxon>
        <taxon>Metazoa</taxon>
        <taxon>Ecdysozoa</taxon>
        <taxon>Arthropoda</taxon>
        <taxon>Hexapoda</taxon>
        <taxon>Insecta</taxon>
        <taxon>Pterygota</taxon>
        <taxon>Neoptera</taxon>
        <taxon>Endopterygota</taxon>
        <taxon>Hymenoptera</taxon>
        <taxon>Apocrita</taxon>
        <taxon>Aculeata</taxon>
        <taxon>Formicoidea</taxon>
        <taxon>Formicidae</taxon>
        <taxon>Myrmicinae</taxon>
        <taxon>Atta</taxon>
    </lineage>
</organism>
<evidence type="ECO:0000313" key="2">
    <source>
        <dbReference type="Proteomes" id="UP000078540"/>
    </source>
</evidence>
<feature type="non-terminal residue" evidence="1">
    <location>
        <position position="1"/>
    </location>
</feature>
<proteinExistence type="predicted"/>
<protein>
    <submittedName>
        <fullName evidence="1">Uncharacterized protein</fullName>
    </submittedName>
</protein>
<evidence type="ECO:0000313" key="1">
    <source>
        <dbReference type="EMBL" id="KYM76827.1"/>
    </source>
</evidence>
<dbReference type="Proteomes" id="UP000078540">
    <property type="component" value="Unassembled WGS sequence"/>
</dbReference>
<keyword evidence="2" id="KW-1185">Reference proteome</keyword>
<name>A0A195AXQ7_9HYME</name>